<name>A0ABV1P1V3_9ACTN</name>
<dbReference type="RefSeq" id="WP_349805212.1">
    <property type="nucleotide sequence ID" value="NZ_JBEGDP010000020.1"/>
</dbReference>
<reference evidence="1 2" key="1">
    <citation type="submission" date="2024-02" db="EMBL/GenBank/DDBJ databases">
        <title>Full genome sequence of Nocardioides kribbensis.</title>
        <authorList>
            <person name="Poletto B.L."/>
            <person name="Silva G."/>
            <person name="Galante D."/>
            <person name="Campos K.R."/>
            <person name="Santos M.B.N."/>
            <person name="Sacchi C.T."/>
        </authorList>
    </citation>
    <scope>NUCLEOTIDE SEQUENCE [LARGE SCALE GENOMIC DNA]</scope>
    <source>
        <strain evidence="1 2">O4R</strain>
    </source>
</reference>
<evidence type="ECO:0000313" key="1">
    <source>
        <dbReference type="EMBL" id="MEQ7848720.1"/>
    </source>
</evidence>
<keyword evidence="2" id="KW-1185">Reference proteome</keyword>
<dbReference type="EMBL" id="JBEGDP010000020">
    <property type="protein sequence ID" value="MEQ7848720.1"/>
    <property type="molecule type" value="Genomic_DNA"/>
</dbReference>
<dbReference type="InterPro" id="IPR011200">
    <property type="entry name" value="UCP012608"/>
</dbReference>
<proteinExistence type="predicted"/>
<sequence>MWGDLAARYVDFAAYADGDSACFADWARHVADDPEVLAWIGALPDARRQPNLVLAAARWHGVPAPGPYSALRYALLADEGAVRATILSRTTQTNEVRRLATLRPALVAATRGDDRPLALLEVGASAGLCLYPDRWRYRWDLTGGARSGSGPVVTVGDPAAPLLTCALDPGASGGARRGGPDGGLDAGLDGGLDAGLDGGLRGLLTGPLPPVVWRGGLDLNPLDAADPDTVAWLTTLVWPEHDDRRELLARAVEVARAEPPDVRRGDLLTDLPALVEEVGGEAQVVVVHSAVVAYLAEDDRRRFVAMMRELVGSGACRWISNEGRGVLPEVTATGPALPPGRQTFVLGLDGQALAWTHGHGRSLEWCAPPGGPGA</sequence>
<accession>A0ABV1P1V3</accession>
<gene>
    <name evidence="1" type="ORF">V6R90_15665</name>
</gene>
<dbReference type="Proteomes" id="UP001482520">
    <property type="component" value="Unassembled WGS sequence"/>
</dbReference>
<comment type="caution">
    <text evidence="1">The sequence shown here is derived from an EMBL/GenBank/DDBJ whole genome shotgun (WGS) entry which is preliminary data.</text>
</comment>
<evidence type="ECO:0000313" key="2">
    <source>
        <dbReference type="Proteomes" id="UP001482520"/>
    </source>
</evidence>
<protein>
    <submittedName>
        <fullName evidence="1">DUF2332 domain-containing protein</fullName>
    </submittedName>
</protein>
<dbReference type="Pfam" id="PF10094">
    <property type="entry name" value="DUF2332"/>
    <property type="match status" value="1"/>
</dbReference>
<organism evidence="1 2">
    <name type="scientific">Nocardioides kribbensis</name>
    <dbReference type="NCBI Taxonomy" id="305517"/>
    <lineage>
        <taxon>Bacteria</taxon>
        <taxon>Bacillati</taxon>
        <taxon>Actinomycetota</taxon>
        <taxon>Actinomycetes</taxon>
        <taxon>Propionibacteriales</taxon>
        <taxon>Nocardioidaceae</taxon>
        <taxon>Nocardioides</taxon>
    </lineage>
</organism>